<feature type="transmembrane region" description="Helical" evidence="2">
    <location>
        <begin position="430"/>
        <end position="448"/>
    </location>
</feature>
<keyword evidence="2" id="KW-0472">Membrane</keyword>
<proteinExistence type="predicted"/>
<keyword evidence="2" id="KW-1133">Transmembrane helix</keyword>
<name>A0A9P6PXZ4_9FUNG</name>
<dbReference type="EMBL" id="JAAAJA010000300">
    <property type="protein sequence ID" value="KAG0256411.1"/>
    <property type="molecule type" value="Genomic_DNA"/>
</dbReference>
<keyword evidence="2" id="KW-0812">Transmembrane</keyword>
<feature type="region of interest" description="Disordered" evidence="1">
    <location>
        <begin position="351"/>
        <end position="405"/>
    </location>
</feature>
<keyword evidence="4" id="KW-1185">Reference proteome</keyword>
<evidence type="ECO:0000313" key="3">
    <source>
        <dbReference type="EMBL" id="KAG0256411.1"/>
    </source>
</evidence>
<feature type="compositionally biased region" description="Polar residues" evidence="1">
    <location>
        <begin position="243"/>
        <end position="262"/>
    </location>
</feature>
<comment type="caution">
    <text evidence="3">The sequence shown here is derived from an EMBL/GenBank/DDBJ whole genome shotgun (WGS) entry which is preliminary data.</text>
</comment>
<feature type="compositionally biased region" description="Basic and acidic residues" evidence="1">
    <location>
        <begin position="369"/>
        <end position="381"/>
    </location>
</feature>
<dbReference type="AlphaFoldDB" id="A0A9P6PXZ4"/>
<dbReference type="OrthoDB" id="2409683at2759"/>
<protein>
    <submittedName>
        <fullName evidence="3">Uncharacterized protein</fullName>
    </submittedName>
</protein>
<evidence type="ECO:0000313" key="4">
    <source>
        <dbReference type="Proteomes" id="UP000726737"/>
    </source>
</evidence>
<reference evidence="3" key="1">
    <citation type="journal article" date="2020" name="Fungal Divers.">
        <title>Resolving the Mortierellaceae phylogeny through synthesis of multi-gene phylogenetics and phylogenomics.</title>
        <authorList>
            <person name="Vandepol N."/>
            <person name="Liber J."/>
            <person name="Desiro A."/>
            <person name="Na H."/>
            <person name="Kennedy M."/>
            <person name="Barry K."/>
            <person name="Grigoriev I.V."/>
            <person name="Miller A.N."/>
            <person name="O'Donnell K."/>
            <person name="Stajich J.E."/>
            <person name="Bonito G."/>
        </authorList>
    </citation>
    <scope>NUCLEOTIDE SEQUENCE</scope>
    <source>
        <strain evidence="3">KOD948</strain>
    </source>
</reference>
<feature type="compositionally biased region" description="Low complexity" evidence="1">
    <location>
        <begin position="150"/>
        <end position="164"/>
    </location>
</feature>
<gene>
    <name evidence="3" type="ORF">BG011_004577</name>
</gene>
<dbReference type="Proteomes" id="UP000726737">
    <property type="component" value="Unassembled WGS sequence"/>
</dbReference>
<evidence type="ECO:0000256" key="1">
    <source>
        <dbReference type="SAM" id="MobiDB-lite"/>
    </source>
</evidence>
<sequence>MPFLYDFWLCTTTSTGSTSRPQSPTIQLQERGLSHQQHQNELKYCLIRPQRTDRTAFPMTTASGPNAYFIPALALVAANFPSRWIWWGTEALQMVVFGRLQKNVIMEWKWRHGRTRIGGPIVPRLIGCSFRVVPEIRYCWKIGSGKRRQGVTGTMMQQQRQQQQNHGGGTSSDSNRGNRRGRSNPNAVAPVLLEQSMNRTAGGSSSWFTSFFTRTTPSPASTSAIVGAEDDVAMGQVRIPMPSNSAVEGESSNQQETGTNVHGNEDSNVDDFDEEVGCYHCREESSSGVMGRIVAVYKPGRPANRARDRPATSRRLEIYTEIGERCETAIMLMCMRLDDLFLSIPEQKKMGPFDGADGHVGQTAEGGADVERESGNPRDEGSNGGETEEGVRQDSMADADGGTRQTSSQYGVRLLMLKRLYGGRGAWKSWAKWIVAAILIAVVVVLILKRVQF</sequence>
<feature type="region of interest" description="Disordered" evidence="1">
    <location>
        <begin position="243"/>
        <end position="269"/>
    </location>
</feature>
<organism evidence="3 4">
    <name type="scientific">Mortierella polycephala</name>
    <dbReference type="NCBI Taxonomy" id="41804"/>
    <lineage>
        <taxon>Eukaryota</taxon>
        <taxon>Fungi</taxon>
        <taxon>Fungi incertae sedis</taxon>
        <taxon>Mucoromycota</taxon>
        <taxon>Mortierellomycotina</taxon>
        <taxon>Mortierellomycetes</taxon>
        <taxon>Mortierellales</taxon>
        <taxon>Mortierellaceae</taxon>
        <taxon>Mortierella</taxon>
    </lineage>
</organism>
<evidence type="ECO:0000256" key="2">
    <source>
        <dbReference type="SAM" id="Phobius"/>
    </source>
</evidence>
<accession>A0A9P6PXZ4</accession>
<feature type="region of interest" description="Disordered" evidence="1">
    <location>
        <begin position="150"/>
        <end position="190"/>
    </location>
</feature>